<dbReference type="Proteomes" id="UP000616724">
    <property type="component" value="Unassembled WGS sequence"/>
</dbReference>
<sequence length="239" mass="26571">MTAKPYRPTVADVMTEDVLTVPEQTPFKDIVAAFADRAVSGAPVLDDAGHVVGIVTEADLLRKEEHKDAPEERHRLFEHRRDRLARQKARGDTAAELMTTPAVTVAPDTVIPAAARLMAEYGVKRLPVVDEAGRLVGIVSRADLLKMFLTPDERIRRKVIDEVVVKTLWEDPRKVAVDVRDGVVTLEGRIELKSLIPFAERLTLSVDGVVDVVSKLAYEHDDSVPAQDPLALQPIWRHR</sequence>
<name>A0A8J3RNI7_9ACTN</name>
<reference evidence="5 6" key="1">
    <citation type="submission" date="2021-01" db="EMBL/GenBank/DDBJ databases">
        <title>Whole genome shotgun sequence of Planobispora longispora NBRC 13918.</title>
        <authorList>
            <person name="Komaki H."/>
            <person name="Tamura T."/>
        </authorList>
    </citation>
    <scope>NUCLEOTIDE SEQUENCE [LARGE SCALE GENOMIC DNA]</scope>
    <source>
        <strain evidence="5 6">NBRC 13918</strain>
    </source>
</reference>
<protein>
    <recommendedName>
        <fullName evidence="7">CBS domain-containing protein</fullName>
    </recommendedName>
</protein>
<dbReference type="Gene3D" id="3.30.1340.30">
    <property type="match status" value="1"/>
</dbReference>
<accession>A0A8J3RNI7</accession>
<dbReference type="InterPro" id="IPR007055">
    <property type="entry name" value="BON_dom"/>
</dbReference>
<dbReference type="InterPro" id="IPR017080">
    <property type="entry name" value="UCP036990_CBS_BON"/>
</dbReference>
<keyword evidence="1 2" id="KW-0129">CBS domain</keyword>
<proteinExistence type="predicted"/>
<dbReference type="PIRSF" id="PIRSF036990">
    <property type="entry name" value="UCP036990_CBS_BON"/>
    <property type="match status" value="1"/>
</dbReference>
<gene>
    <name evidence="5" type="ORF">Plo01_46770</name>
</gene>
<dbReference type="SMART" id="SM00116">
    <property type="entry name" value="CBS"/>
    <property type="match status" value="2"/>
</dbReference>
<evidence type="ECO:0000259" key="4">
    <source>
        <dbReference type="PROSITE" id="PS51371"/>
    </source>
</evidence>
<evidence type="ECO:0000259" key="3">
    <source>
        <dbReference type="PROSITE" id="PS50914"/>
    </source>
</evidence>
<evidence type="ECO:0000256" key="1">
    <source>
        <dbReference type="ARBA" id="ARBA00023122"/>
    </source>
</evidence>
<evidence type="ECO:0008006" key="7">
    <source>
        <dbReference type="Google" id="ProtNLM"/>
    </source>
</evidence>
<dbReference type="CDD" id="cd04586">
    <property type="entry name" value="CBS_pair_BON_assoc"/>
    <property type="match status" value="1"/>
</dbReference>
<dbReference type="AlphaFoldDB" id="A0A8J3RNI7"/>
<organism evidence="5 6">
    <name type="scientific">Planobispora longispora</name>
    <dbReference type="NCBI Taxonomy" id="28887"/>
    <lineage>
        <taxon>Bacteria</taxon>
        <taxon>Bacillati</taxon>
        <taxon>Actinomycetota</taxon>
        <taxon>Actinomycetes</taxon>
        <taxon>Streptosporangiales</taxon>
        <taxon>Streptosporangiaceae</taxon>
        <taxon>Planobispora</taxon>
    </lineage>
</organism>
<dbReference type="PROSITE" id="PS51371">
    <property type="entry name" value="CBS"/>
    <property type="match status" value="2"/>
</dbReference>
<evidence type="ECO:0000313" key="6">
    <source>
        <dbReference type="Proteomes" id="UP000616724"/>
    </source>
</evidence>
<dbReference type="Pfam" id="PF00571">
    <property type="entry name" value="CBS"/>
    <property type="match status" value="2"/>
</dbReference>
<dbReference type="PANTHER" id="PTHR43080">
    <property type="entry name" value="CBS DOMAIN-CONTAINING PROTEIN CBSX3, MITOCHONDRIAL"/>
    <property type="match status" value="1"/>
</dbReference>
<feature type="domain" description="CBS" evidence="4">
    <location>
        <begin position="98"/>
        <end position="154"/>
    </location>
</feature>
<evidence type="ECO:0000256" key="2">
    <source>
        <dbReference type="PROSITE-ProRule" id="PRU00703"/>
    </source>
</evidence>
<dbReference type="InterPro" id="IPR046342">
    <property type="entry name" value="CBS_dom_sf"/>
</dbReference>
<evidence type="ECO:0000313" key="5">
    <source>
        <dbReference type="EMBL" id="GIH78248.1"/>
    </source>
</evidence>
<dbReference type="EMBL" id="BOOH01000038">
    <property type="protein sequence ID" value="GIH78248.1"/>
    <property type="molecule type" value="Genomic_DNA"/>
</dbReference>
<dbReference type="SUPFAM" id="SSF54631">
    <property type="entry name" value="CBS-domain pair"/>
    <property type="match status" value="1"/>
</dbReference>
<comment type="caution">
    <text evidence="5">The sequence shown here is derived from an EMBL/GenBank/DDBJ whole genome shotgun (WGS) entry which is preliminary data.</text>
</comment>
<dbReference type="RefSeq" id="WP_203892771.1">
    <property type="nucleotide sequence ID" value="NZ_BOOH01000038.1"/>
</dbReference>
<feature type="domain" description="BON" evidence="3">
    <location>
        <begin position="151"/>
        <end position="220"/>
    </location>
</feature>
<keyword evidence="6" id="KW-1185">Reference proteome</keyword>
<dbReference type="InterPro" id="IPR000644">
    <property type="entry name" value="CBS_dom"/>
</dbReference>
<dbReference type="PANTHER" id="PTHR43080:SF29">
    <property type="entry name" value="OS02G0818000 PROTEIN"/>
    <property type="match status" value="1"/>
</dbReference>
<dbReference type="Gene3D" id="3.10.580.10">
    <property type="entry name" value="CBS-domain"/>
    <property type="match status" value="1"/>
</dbReference>
<dbReference type="PROSITE" id="PS50914">
    <property type="entry name" value="BON"/>
    <property type="match status" value="1"/>
</dbReference>
<feature type="domain" description="CBS" evidence="4">
    <location>
        <begin position="14"/>
        <end position="71"/>
    </location>
</feature>
<dbReference type="Pfam" id="PF04972">
    <property type="entry name" value="BON"/>
    <property type="match status" value="1"/>
</dbReference>
<dbReference type="InterPro" id="IPR051257">
    <property type="entry name" value="Diverse_CBS-Domain"/>
</dbReference>